<dbReference type="Proteomes" id="UP001375240">
    <property type="component" value="Unassembled WGS sequence"/>
</dbReference>
<protein>
    <submittedName>
        <fullName evidence="2">Uncharacterized protein</fullName>
    </submittedName>
</protein>
<feature type="region of interest" description="Disordered" evidence="1">
    <location>
        <begin position="333"/>
        <end position="376"/>
    </location>
</feature>
<feature type="compositionally biased region" description="Acidic residues" evidence="1">
    <location>
        <begin position="367"/>
        <end position="376"/>
    </location>
</feature>
<reference evidence="2 3" key="1">
    <citation type="submission" date="2019-10" db="EMBL/GenBank/DDBJ databases">
        <authorList>
            <person name="Palmer J.M."/>
        </authorList>
    </citation>
    <scope>NUCLEOTIDE SEQUENCE [LARGE SCALE GENOMIC DNA]</scope>
    <source>
        <strain evidence="2 3">TWF696</strain>
    </source>
</reference>
<name>A0AAV9U439_9PEZI</name>
<keyword evidence="3" id="KW-1185">Reference proteome</keyword>
<proteinExistence type="predicted"/>
<feature type="compositionally biased region" description="Low complexity" evidence="1">
    <location>
        <begin position="58"/>
        <end position="85"/>
    </location>
</feature>
<organism evidence="2 3">
    <name type="scientific">Orbilia brochopaga</name>
    <dbReference type="NCBI Taxonomy" id="3140254"/>
    <lineage>
        <taxon>Eukaryota</taxon>
        <taxon>Fungi</taxon>
        <taxon>Dikarya</taxon>
        <taxon>Ascomycota</taxon>
        <taxon>Pezizomycotina</taxon>
        <taxon>Orbiliomycetes</taxon>
        <taxon>Orbiliales</taxon>
        <taxon>Orbiliaceae</taxon>
        <taxon>Orbilia</taxon>
    </lineage>
</organism>
<evidence type="ECO:0000313" key="3">
    <source>
        <dbReference type="Proteomes" id="UP001375240"/>
    </source>
</evidence>
<dbReference type="AlphaFoldDB" id="A0AAV9U439"/>
<evidence type="ECO:0000313" key="2">
    <source>
        <dbReference type="EMBL" id="KAK6335550.1"/>
    </source>
</evidence>
<sequence length="376" mass="42589">MPKKFRKPPFAAALRKTLYETTGIIATEEMERRVYAPSTLKNCSKDADGNEADDDDSPSSIYSDESNYIPKDSSSSSDSGSVSSDDPLESAQVCRNTDEAVARQLKHRFIHFDDDSIQENILYHQARIADLPAHVALVKACVAHHFPNAAVRKRSELMNALSEKQLQYLLEPLQADSTVVLPEREIAWIAFHSVLRFCQMLAAYDADENTDCPRQFRNEIAALYEGMYWLFDTTPELFVREAQRDTRNMYFLTAKEGVVRAGGHWLDGLIEKTRGTFKEVVKRARKRDKKERKEAMRLLGWKERKDGWREPIRDYLACVDMGGLDLEDSAVGSLDGDKNLDSSGQTLKNEANEGDDENGGKRSPENENLEDGYEFA</sequence>
<feature type="region of interest" description="Disordered" evidence="1">
    <location>
        <begin position="35"/>
        <end position="92"/>
    </location>
</feature>
<comment type="caution">
    <text evidence="2">The sequence shown here is derived from an EMBL/GenBank/DDBJ whole genome shotgun (WGS) entry which is preliminary data.</text>
</comment>
<dbReference type="EMBL" id="JAVHNQ010000012">
    <property type="protein sequence ID" value="KAK6335550.1"/>
    <property type="molecule type" value="Genomic_DNA"/>
</dbReference>
<evidence type="ECO:0000256" key="1">
    <source>
        <dbReference type="SAM" id="MobiDB-lite"/>
    </source>
</evidence>
<accession>A0AAV9U439</accession>
<gene>
    <name evidence="2" type="ORF">TWF696_002321</name>
</gene>